<reference evidence="3" key="2">
    <citation type="submission" date="2019-06" db="EMBL/GenBank/DDBJ databases">
        <title>Co-occurence of chitin degradation, pigmentation and bioactivity in marine Pseudoalteromonas.</title>
        <authorList>
            <person name="Sonnenschein E.C."/>
            <person name="Bech P.K."/>
        </authorList>
    </citation>
    <scope>NUCLEOTIDE SEQUENCE [LARGE SCALE GENOMIC DNA]</scope>
    <source>
        <strain evidence="3">S1189</strain>
    </source>
</reference>
<reference evidence="2 3" key="1">
    <citation type="submission" date="2017-12" db="EMBL/GenBank/DDBJ databases">
        <authorList>
            <person name="Paulsen S."/>
            <person name="Gram L.K."/>
        </authorList>
    </citation>
    <scope>NUCLEOTIDE SEQUENCE [LARGE SCALE GENOMIC DNA]</scope>
    <source>
        <strain evidence="2 3">S1189</strain>
    </source>
</reference>
<keyword evidence="1" id="KW-1133">Transmembrane helix</keyword>
<accession>A0A5S3YYK0</accession>
<sequence>MLNGFRVILLIGVFLAIAGSVQSGDWRYSVWILIALLSVLGVTFRNPKSIQTAEESDSLKDSFVLLLSSSSYFSVNKEKGRSSHSLNIKRL</sequence>
<proteinExistence type="predicted"/>
<keyword evidence="1" id="KW-0472">Membrane</keyword>
<dbReference type="AlphaFoldDB" id="A0A5S3YYK0"/>
<dbReference type="RefSeq" id="WP_138566112.1">
    <property type="nucleotide sequence ID" value="NZ_PNCM01000005.1"/>
</dbReference>
<gene>
    <name evidence="2" type="ORF">CWB73_01370</name>
</gene>
<organism evidence="2 3">
    <name type="scientific">Pseudoalteromonas phenolica</name>
    <dbReference type="NCBI Taxonomy" id="161398"/>
    <lineage>
        <taxon>Bacteria</taxon>
        <taxon>Pseudomonadati</taxon>
        <taxon>Pseudomonadota</taxon>
        <taxon>Gammaproteobacteria</taxon>
        <taxon>Alteromonadales</taxon>
        <taxon>Pseudoalteromonadaceae</taxon>
        <taxon>Pseudoalteromonas</taxon>
    </lineage>
</organism>
<protein>
    <submittedName>
        <fullName evidence="2">Uncharacterized protein</fullName>
    </submittedName>
</protein>
<evidence type="ECO:0000256" key="1">
    <source>
        <dbReference type="SAM" id="Phobius"/>
    </source>
</evidence>
<name>A0A5S3YYK0_9GAMM</name>
<evidence type="ECO:0000313" key="3">
    <source>
        <dbReference type="Proteomes" id="UP000307362"/>
    </source>
</evidence>
<keyword evidence="1" id="KW-0812">Transmembrane</keyword>
<dbReference type="OrthoDB" id="5959530at2"/>
<dbReference type="EMBL" id="PNCM01000005">
    <property type="protein sequence ID" value="TMP83827.1"/>
    <property type="molecule type" value="Genomic_DNA"/>
</dbReference>
<evidence type="ECO:0000313" key="2">
    <source>
        <dbReference type="EMBL" id="TMP83827.1"/>
    </source>
</evidence>
<dbReference type="Proteomes" id="UP000307362">
    <property type="component" value="Unassembled WGS sequence"/>
</dbReference>
<feature type="transmembrane region" description="Helical" evidence="1">
    <location>
        <begin position="28"/>
        <end position="44"/>
    </location>
</feature>
<comment type="caution">
    <text evidence="2">The sequence shown here is derived from an EMBL/GenBank/DDBJ whole genome shotgun (WGS) entry which is preliminary data.</text>
</comment>